<feature type="region of interest" description="Disordered" evidence="2">
    <location>
        <begin position="1"/>
        <end position="35"/>
    </location>
</feature>
<evidence type="ECO:0000256" key="1">
    <source>
        <dbReference type="PROSITE-ProRule" id="PRU00409"/>
    </source>
</evidence>
<sequence>MAQSIQLSNRPREDAQAPSGVEASGAISEQSETGLAPEAKPIKNALIDCGWGRLLFGQTFEDPSALAEAMRAERPDRRDIAAYVADPHVVLSTAPQELFLDPSHTYRLDLTNYESPPTKYAGFFVRRLTSLHDAQQVNAIYSARHMVPVPPEFFWSLRDSRSLTVFVAEDEVTGDVLGSITGVDHSRAFNDAERGSSLWCLAVDPQARHPRIGEALVRRLADQFQAQRAHYLDLSVLHDNEQAIALYEKLGFVRVPYFTIKRKNQINEKLFIGSEHIEGLNPYSEIIVNEAMRRGINVEVTDAEGGFFRLTLGGRSIRCRESLSDLTSGVAVQICDDKSVTRRVVEAAGISTPAQMYQRSSDSLKDGRLDGFLKDHKSVVVKPARGEQGRGVAVGLTSREEVEDAITAARKISDGIVIEEMVEGVDLRIIVIGFEVVAAAIRRPARIVGNGECTIEELIEKQSRRRAAATHGESSIPLDAETFRTVRRAGFNMDDVPTQGQELEVRRTANLHTGGTIHDVTDELHPRLIEAAVGVARAIDIPVVGVDFIVKSPNRPDYAFIEANERPGLANHEPQPTAERFVDLLFPHSIPAAARAVLARGTDAKT</sequence>
<keyword evidence="6" id="KW-1185">Reference proteome</keyword>
<dbReference type="GO" id="GO:0009432">
    <property type="term" value="P:SOS response"/>
    <property type="evidence" value="ECO:0007669"/>
    <property type="project" value="TreeGrafter"/>
</dbReference>
<dbReference type="AlphaFoldDB" id="A0A0D6JE73"/>
<gene>
    <name evidence="5" type="ORF">YBN1229_v1_1762</name>
</gene>
<dbReference type="InterPro" id="IPR016181">
    <property type="entry name" value="Acyl_CoA_acyltransferase"/>
</dbReference>
<dbReference type="PANTHER" id="PTHR21621:SF0">
    <property type="entry name" value="BETA-CITRYLGLUTAMATE SYNTHASE B-RELATED"/>
    <property type="match status" value="1"/>
</dbReference>
<dbReference type="GO" id="GO:0018169">
    <property type="term" value="F:ribosomal S6-glutamic acid ligase activity"/>
    <property type="evidence" value="ECO:0007669"/>
    <property type="project" value="TreeGrafter"/>
</dbReference>
<evidence type="ECO:0000259" key="4">
    <source>
        <dbReference type="PROSITE" id="PS51186"/>
    </source>
</evidence>
<keyword evidence="5" id="KW-0436">Ligase</keyword>
<dbReference type="GO" id="GO:0071161">
    <property type="term" value="F:cyanophycin synthetase activity (L-arginine-adding)"/>
    <property type="evidence" value="ECO:0007669"/>
    <property type="project" value="UniProtKB-EC"/>
</dbReference>
<feature type="domain" description="N-acetyltransferase" evidence="4">
    <location>
        <begin position="123"/>
        <end position="273"/>
    </location>
</feature>
<dbReference type="Gene3D" id="3.30.1490.20">
    <property type="entry name" value="ATP-grasp fold, A domain"/>
    <property type="match status" value="1"/>
</dbReference>
<dbReference type="Gene3D" id="3.30.470.20">
    <property type="entry name" value="ATP-grasp fold, B domain"/>
    <property type="match status" value="2"/>
</dbReference>
<dbReference type="GO" id="GO:0005737">
    <property type="term" value="C:cytoplasm"/>
    <property type="evidence" value="ECO:0007669"/>
    <property type="project" value="TreeGrafter"/>
</dbReference>
<dbReference type="GO" id="GO:0005524">
    <property type="term" value="F:ATP binding"/>
    <property type="evidence" value="ECO:0007669"/>
    <property type="project" value="UniProtKB-UniRule"/>
</dbReference>
<keyword evidence="1" id="KW-0547">Nucleotide-binding</keyword>
<evidence type="ECO:0000256" key="2">
    <source>
        <dbReference type="SAM" id="MobiDB-lite"/>
    </source>
</evidence>
<dbReference type="EMBL" id="LN829119">
    <property type="protein sequence ID" value="CPR18556.1"/>
    <property type="molecule type" value="Genomic_DNA"/>
</dbReference>
<proteinExistence type="predicted"/>
<dbReference type="PROSITE" id="PS51186">
    <property type="entry name" value="GNAT"/>
    <property type="match status" value="1"/>
</dbReference>
<dbReference type="GO" id="GO:0016747">
    <property type="term" value="F:acyltransferase activity, transferring groups other than amino-acyl groups"/>
    <property type="evidence" value="ECO:0007669"/>
    <property type="project" value="InterPro"/>
</dbReference>
<dbReference type="InterPro" id="IPR000182">
    <property type="entry name" value="GNAT_dom"/>
</dbReference>
<organism evidence="5 6">
    <name type="scientific">Candidatus Filomicrobium marinum</name>
    <dbReference type="NCBI Taxonomy" id="1608628"/>
    <lineage>
        <taxon>Bacteria</taxon>
        <taxon>Pseudomonadati</taxon>
        <taxon>Pseudomonadota</taxon>
        <taxon>Alphaproteobacteria</taxon>
        <taxon>Hyphomicrobiales</taxon>
        <taxon>Hyphomicrobiaceae</taxon>
        <taxon>Filomicrobium</taxon>
    </lineage>
</organism>
<dbReference type="EC" id="6.3.2.30" evidence="5"/>
<feature type="domain" description="ATP-grasp" evidence="3">
    <location>
        <begin position="342"/>
        <end position="590"/>
    </location>
</feature>
<dbReference type="InterPro" id="IPR013815">
    <property type="entry name" value="ATP_grasp_subdomain_1"/>
</dbReference>
<evidence type="ECO:0000259" key="3">
    <source>
        <dbReference type="PROSITE" id="PS50975"/>
    </source>
</evidence>
<dbReference type="InterPro" id="IPR017534">
    <property type="entry name" value="GNAT-acetyltransferase"/>
</dbReference>
<dbReference type="PANTHER" id="PTHR21621">
    <property type="entry name" value="RIBOSOMAL PROTEIN S6 MODIFICATION PROTEIN"/>
    <property type="match status" value="1"/>
</dbReference>
<dbReference type="KEGG" id="fiy:BN1229_v1_1762"/>
<evidence type="ECO:0000313" key="5">
    <source>
        <dbReference type="EMBL" id="CPR18556.1"/>
    </source>
</evidence>
<dbReference type="Gene3D" id="3.40.630.30">
    <property type="match status" value="1"/>
</dbReference>
<keyword evidence="1" id="KW-0067">ATP-binding</keyword>
<dbReference type="PROSITE" id="PS50975">
    <property type="entry name" value="ATP_GRASP"/>
    <property type="match status" value="1"/>
</dbReference>
<dbReference type="EC" id="6.3.2.29" evidence="5"/>
<dbReference type="InterPro" id="IPR011761">
    <property type="entry name" value="ATP-grasp"/>
</dbReference>
<dbReference type="SUPFAM" id="SSF56059">
    <property type="entry name" value="Glutathione synthetase ATP-binding domain-like"/>
    <property type="match status" value="1"/>
</dbReference>
<dbReference type="GO" id="GO:0046872">
    <property type="term" value="F:metal ion binding"/>
    <property type="evidence" value="ECO:0007669"/>
    <property type="project" value="InterPro"/>
</dbReference>
<protein>
    <submittedName>
        <fullName evidence="5">Cyanophycin synthase</fullName>
        <ecNumber evidence="5">6.3.2.29</ecNumber>
        <ecNumber evidence="5">6.3.2.30</ecNumber>
    </submittedName>
</protein>
<dbReference type="KEGG" id="fil:BN1229_v1_1759"/>
<dbReference type="NCBIfam" id="TIGR03103">
    <property type="entry name" value="trio_acet_GNAT"/>
    <property type="match status" value="1"/>
</dbReference>
<evidence type="ECO:0000313" key="6">
    <source>
        <dbReference type="Proteomes" id="UP000033187"/>
    </source>
</evidence>
<reference evidence="6" key="1">
    <citation type="submission" date="2015-02" db="EMBL/GenBank/DDBJ databases">
        <authorList>
            <person name="Chooi Y.-H."/>
        </authorList>
    </citation>
    <scope>NUCLEOTIDE SEQUENCE [LARGE SCALE GENOMIC DNA]</scope>
    <source>
        <strain evidence="6">strain Y</strain>
    </source>
</reference>
<dbReference type="GO" id="GO:0071160">
    <property type="term" value="F:cyanophycin synthetase activity (L-aspartate-adding)"/>
    <property type="evidence" value="ECO:0007669"/>
    <property type="project" value="UniProtKB-EC"/>
</dbReference>
<dbReference type="Proteomes" id="UP000033187">
    <property type="component" value="Chromosome 1"/>
</dbReference>
<accession>A0A0D6JE73</accession>
<name>A0A0D6JE73_9HYPH</name>
<dbReference type="Pfam" id="PF00583">
    <property type="entry name" value="Acetyltransf_1"/>
    <property type="match status" value="1"/>
</dbReference>
<dbReference type="SUPFAM" id="SSF55729">
    <property type="entry name" value="Acyl-CoA N-acyltransferases (Nat)"/>
    <property type="match status" value="1"/>
</dbReference>